<proteinExistence type="predicted"/>
<reference evidence="3" key="1">
    <citation type="submission" date="2019-02" db="EMBL/GenBank/DDBJ databases">
        <authorList>
            <person name="Gruber-Vodicka R. H."/>
            <person name="Seah K. B. B."/>
        </authorList>
    </citation>
    <scope>NUCLEOTIDE SEQUENCE</scope>
    <source>
        <strain evidence="3">BECK_SA2B12</strain>
        <strain evidence="1">BECK_SA2B15</strain>
        <strain evidence="2">BECK_SA2B20</strain>
    </source>
</reference>
<dbReference type="AlphaFoldDB" id="A0A450V456"/>
<organism evidence="3">
    <name type="scientific">Candidatus Kentrum eta</name>
    <dbReference type="NCBI Taxonomy" id="2126337"/>
    <lineage>
        <taxon>Bacteria</taxon>
        <taxon>Pseudomonadati</taxon>
        <taxon>Pseudomonadota</taxon>
        <taxon>Gammaproteobacteria</taxon>
        <taxon>Candidatus Kentrum</taxon>
    </lineage>
</organism>
<gene>
    <name evidence="1" type="ORF">BECKH772A_GA0070896_1003411</name>
    <name evidence="2" type="ORF">BECKH772B_GA0070898_1003611</name>
    <name evidence="3" type="ORF">BECKH772C_GA0070978_1003311</name>
</gene>
<protein>
    <submittedName>
        <fullName evidence="3">Uncharacterized protein YuzE</fullName>
    </submittedName>
</protein>
<dbReference type="EMBL" id="CAADFI010000036">
    <property type="protein sequence ID" value="VFJ92958.1"/>
    <property type="molecule type" value="Genomic_DNA"/>
</dbReference>
<name>A0A450V456_9GAMM</name>
<evidence type="ECO:0000313" key="2">
    <source>
        <dbReference type="EMBL" id="VFJ92958.1"/>
    </source>
</evidence>
<sequence length="77" mass="8213">MQVGVDKEADALYIGLTHHPIEESEAVADGVLLDYDAAGNMVGLEIPDASPRTGDPDTLRRCHFEFADVGGVTADTR</sequence>
<accession>A0A450V456</accession>
<dbReference type="EMBL" id="CAADFG010000034">
    <property type="protein sequence ID" value="VFJ91742.1"/>
    <property type="molecule type" value="Genomic_DNA"/>
</dbReference>
<dbReference type="Pfam" id="PF10049">
    <property type="entry name" value="DUF2283"/>
    <property type="match status" value="1"/>
</dbReference>
<evidence type="ECO:0000313" key="1">
    <source>
        <dbReference type="EMBL" id="VFJ91742.1"/>
    </source>
</evidence>
<dbReference type="InterPro" id="IPR019270">
    <property type="entry name" value="DUF2283"/>
</dbReference>
<dbReference type="EMBL" id="CAADFJ010000033">
    <property type="protein sequence ID" value="VFJ99567.1"/>
    <property type="molecule type" value="Genomic_DNA"/>
</dbReference>
<evidence type="ECO:0000313" key="3">
    <source>
        <dbReference type="EMBL" id="VFJ99567.1"/>
    </source>
</evidence>